<protein>
    <submittedName>
        <fullName evidence="1">Uncharacterized protein</fullName>
    </submittedName>
</protein>
<gene>
    <name evidence="1" type="ORF">EXIGLDRAFT_727865</name>
</gene>
<dbReference type="AlphaFoldDB" id="A0A165LY59"/>
<dbReference type="EMBL" id="KV425918">
    <property type="protein sequence ID" value="KZV98494.1"/>
    <property type="molecule type" value="Genomic_DNA"/>
</dbReference>
<sequence>MADALPPTEDASYDPNALLREIFSRPSQPTHPVRDPSRAPILVQDYTSSPTPLAWRSDSRSAVVDYQYTNERNPRWMCPSCDFKDYDAHIVAEHRAGTHKSSEGVVMVRYFFVE</sequence>
<proteinExistence type="predicted"/>
<accession>A0A165LY59</accession>
<organism evidence="1 2">
    <name type="scientific">Exidia glandulosa HHB12029</name>
    <dbReference type="NCBI Taxonomy" id="1314781"/>
    <lineage>
        <taxon>Eukaryota</taxon>
        <taxon>Fungi</taxon>
        <taxon>Dikarya</taxon>
        <taxon>Basidiomycota</taxon>
        <taxon>Agaricomycotina</taxon>
        <taxon>Agaricomycetes</taxon>
        <taxon>Auriculariales</taxon>
        <taxon>Exidiaceae</taxon>
        <taxon>Exidia</taxon>
    </lineage>
</organism>
<evidence type="ECO:0000313" key="2">
    <source>
        <dbReference type="Proteomes" id="UP000077266"/>
    </source>
</evidence>
<reference evidence="1 2" key="1">
    <citation type="journal article" date="2016" name="Mol. Biol. Evol.">
        <title>Comparative Genomics of Early-Diverging Mushroom-Forming Fungi Provides Insights into the Origins of Lignocellulose Decay Capabilities.</title>
        <authorList>
            <person name="Nagy L.G."/>
            <person name="Riley R."/>
            <person name="Tritt A."/>
            <person name="Adam C."/>
            <person name="Daum C."/>
            <person name="Floudas D."/>
            <person name="Sun H."/>
            <person name="Yadav J.S."/>
            <person name="Pangilinan J."/>
            <person name="Larsson K.H."/>
            <person name="Matsuura K."/>
            <person name="Barry K."/>
            <person name="Labutti K."/>
            <person name="Kuo R."/>
            <person name="Ohm R.A."/>
            <person name="Bhattacharya S.S."/>
            <person name="Shirouzu T."/>
            <person name="Yoshinaga Y."/>
            <person name="Martin F.M."/>
            <person name="Grigoriev I.V."/>
            <person name="Hibbett D.S."/>
        </authorList>
    </citation>
    <scope>NUCLEOTIDE SEQUENCE [LARGE SCALE GENOMIC DNA]</scope>
    <source>
        <strain evidence="1 2">HHB12029</strain>
    </source>
</reference>
<evidence type="ECO:0000313" key="1">
    <source>
        <dbReference type="EMBL" id="KZV98494.1"/>
    </source>
</evidence>
<dbReference type="InParanoid" id="A0A165LY59"/>
<dbReference type="Proteomes" id="UP000077266">
    <property type="component" value="Unassembled WGS sequence"/>
</dbReference>
<keyword evidence="2" id="KW-1185">Reference proteome</keyword>
<name>A0A165LY59_EXIGL</name>